<protein>
    <submittedName>
        <fullName evidence="2">Stage II sporulation protein M</fullName>
    </submittedName>
</protein>
<gene>
    <name evidence="2" type="ORF">LRS13_02365</name>
</gene>
<evidence type="ECO:0000313" key="3">
    <source>
        <dbReference type="Proteomes" id="UP001058860"/>
    </source>
</evidence>
<feature type="transmembrane region" description="Helical" evidence="1">
    <location>
        <begin position="35"/>
        <end position="58"/>
    </location>
</feature>
<keyword evidence="1" id="KW-0472">Membrane</keyword>
<dbReference type="RefSeq" id="WP_353864883.1">
    <property type="nucleotide sequence ID" value="NZ_CP088295.1"/>
</dbReference>
<evidence type="ECO:0000256" key="1">
    <source>
        <dbReference type="SAM" id="Phobius"/>
    </source>
</evidence>
<keyword evidence="1" id="KW-0812">Transmembrane</keyword>
<accession>A0ABY5PIB2</accession>
<dbReference type="Proteomes" id="UP001058860">
    <property type="component" value="Chromosome"/>
</dbReference>
<evidence type="ECO:0000313" key="2">
    <source>
        <dbReference type="EMBL" id="UUY04395.1"/>
    </source>
</evidence>
<dbReference type="Pfam" id="PF01944">
    <property type="entry name" value="SpoIIM"/>
    <property type="match status" value="1"/>
</dbReference>
<keyword evidence="1" id="KW-1133">Transmembrane helix</keyword>
<organism evidence="2 3">
    <name type="scientific">Svornostia abyssi</name>
    <dbReference type="NCBI Taxonomy" id="2898438"/>
    <lineage>
        <taxon>Bacteria</taxon>
        <taxon>Bacillati</taxon>
        <taxon>Actinomycetota</taxon>
        <taxon>Thermoleophilia</taxon>
        <taxon>Solirubrobacterales</taxon>
        <taxon>Baekduiaceae</taxon>
        <taxon>Svornostia</taxon>
    </lineage>
</organism>
<feature type="transmembrane region" description="Helical" evidence="1">
    <location>
        <begin position="78"/>
        <end position="103"/>
    </location>
</feature>
<sequence length="235" mass="25028">MPSRTDDLVLVQGLKSTRTVFAGWNDRPWQVVGPWFAGSLAITVALLVAVLVVAAFATPNPTPMVLPGFAASPPLEQVGFFLFRNGMVLALHALACVAGFIAGSSLPAEAERYTGAWRWIHEKAGPLAIAFVTAATIFSVITQAWVLGEGLSTLAAQYDVSPPFLLLLLLPHALPELVAVFLPLAAWIIASRRGEWDQLLAATFVTVAIAVPMLVLAAVTEVYVTPILLEYGLGL</sequence>
<feature type="transmembrane region" description="Helical" evidence="1">
    <location>
        <begin position="165"/>
        <end position="187"/>
    </location>
</feature>
<feature type="transmembrane region" description="Helical" evidence="1">
    <location>
        <begin position="124"/>
        <end position="145"/>
    </location>
</feature>
<keyword evidence="3" id="KW-1185">Reference proteome</keyword>
<dbReference type="EMBL" id="CP088295">
    <property type="protein sequence ID" value="UUY04395.1"/>
    <property type="molecule type" value="Genomic_DNA"/>
</dbReference>
<proteinExistence type="predicted"/>
<reference evidence="3" key="1">
    <citation type="submission" date="2021-11" db="EMBL/GenBank/DDBJ databases">
        <title>Cultivation dependent microbiological survey of springs from the worlds oldest radium mine currently devoted to the extraction of radon-saturated water.</title>
        <authorList>
            <person name="Kapinusova G."/>
            <person name="Smrhova T."/>
            <person name="Strejcek M."/>
            <person name="Suman J."/>
            <person name="Jani K."/>
            <person name="Pajer P."/>
            <person name="Uhlik O."/>
        </authorList>
    </citation>
    <scope>NUCLEOTIDE SEQUENCE [LARGE SCALE GENOMIC DNA]</scope>
    <source>
        <strain evidence="3">J379</strain>
    </source>
</reference>
<dbReference type="InterPro" id="IPR002798">
    <property type="entry name" value="SpoIIM-like"/>
</dbReference>
<name>A0ABY5PIB2_9ACTN</name>
<feature type="transmembrane region" description="Helical" evidence="1">
    <location>
        <begin position="199"/>
        <end position="219"/>
    </location>
</feature>